<dbReference type="PANTHER" id="PTHR43047">
    <property type="entry name" value="TWO-COMPONENT HISTIDINE PROTEIN KINASE"/>
    <property type="match status" value="1"/>
</dbReference>
<dbReference type="Pfam" id="PF00072">
    <property type="entry name" value="Response_reg"/>
    <property type="match status" value="1"/>
</dbReference>
<dbReference type="Gene3D" id="1.10.287.130">
    <property type="match status" value="1"/>
</dbReference>
<evidence type="ECO:0000256" key="10">
    <source>
        <dbReference type="ARBA" id="ARBA00070152"/>
    </source>
</evidence>
<name>A0A0G3IEL4_9BURK</name>
<dbReference type="Pfam" id="PF00512">
    <property type="entry name" value="HisKA"/>
    <property type="match status" value="1"/>
</dbReference>
<evidence type="ECO:0000256" key="5">
    <source>
        <dbReference type="ARBA" id="ARBA00022729"/>
    </source>
</evidence>
<dbReference type="Proteomes" id="UP000035050">
    <property type="component" value="Plasmid pPO70-2"/>
</dbReference>
<dbReference type="InterPro" id="IPR011006">
    <property type="entry name" value="CheY-like_superfamily"/>
</dbReference>
<keyword evidence="7" id="KW-0902">Two-component regulatory system</keyword>
<evidence type="ECO:0000256" key="8">
    <source>
        <dbReference type="ARBA" id="ARBA00023026"/>
    </source>
</evidence>
<protein>
    <recommendedName>
        <fullName evidence="10">Virulence sensor protein BvgS</fullName>
        <ecNumber evidence="2">2.7.13.3</ecNumber>
    </recommendedName>
</protein>
<evidence type="ECO:0000259" key="14">
    <source>
        <dbReference type="PROSITE" id="PS50110"/>
    </source>
</evidence>
<evidence type="ECO:0000256" key="3">
    <source>
        <dbReference type="ARBA" id="ARBA00022553"/>
    </source>
</evidence>
<dbReference type="InterPro" id="IPR036097">
    <property type="entry name" value="HisK_dim/P_sf"/>
</dbReference>
<dbReference type="InterPro" id="IPR001789">
    <property type="entry name" value="Sig_transdc_resp-reg_receiver"/>
</dbReference>
<feature type="transmembrane region" description="Helical" evidence="12">
    <location>
        <begin position="172"/>
        <end position="194"/>
    </location>
</feature>
<dbReference type="EMBL" id="CP011519">
    <property type="protein sequence ID" value="AKK24998.1"/>
    <property type="molecule type" value="Genomic_DNA"/>
</dbReference>
<dbReference type="SMART" id="SM00387">
    <property type="entry name" value="HATPase_c"/>
    <property type="match status" value="1"/>
</dbReference>
<dbReference type="GO" id="GO:0009927">
    <property type="term" value="F:histidine phosphotransfer kinase activity"/>
    <property type="evidence" value="ECO:0007669"/>
    <property type="project" value="TreeGrafter"/>
</dbReference>
<dbReference type="AlphaFoldDB" id="A0A0G3IEL4"/>
<dbReference type="GO" id="GO:0005886">
    <property type="term" value="C:plasma membrane"/>
    <property type="evidence" value="ECO:0007669"/>
    <property type="project" value="TreeGrafter"/>
</dbReference>
<evidence type="ECO:0000259" key="13">
    <source>
        <dbReference type="PROSITE" id="PS50109"/>
    </source>
</evidence>
<keyword evidence="6" id="KW-0418">Kinase</keyword>
<keyword evidence="4" id="KW-0808">Transferase</keyword>
<keyword evidence="8" id="KW-0843">Virulence</keyword>
<keyword evidence="15" id="KW-0614">Plasmid</keyword>
<dbReference type="InterPro" id="IPR004358">
    <property type="entry name" value="Sig_transdc_His_kin-like_C"/>
</dbReference>
<proteinExistence type="predicted"/>
<dbReference type="GO" id="GO:0000155">
    <property type="term" value="F:phosphorelay sensor kinase activity"/>
    <property type="evidence" value="ECO:0007669"/>
    <property type="project" value="InterPro"/>
</dbReference>
<keyword evidence="12" id="KW-1133">Transmembrane helix</keyword>
<keyword evidence="5" id="KW-0732">Signal</keyword>
<reference evidence="15" key="1">
    <citation type="submission" date="2016-06" db="EMBL/GenBank/DDBJ databases">
        <title>Pandoraea oxalativorans DSM 23570 Genome Sequencing.</title>
        <authorList>
            <person name="Ee R."/>
            <person name="Lim Y.-L."/>
            <person name="Yong D."/>
            <person name="Yin W.-F."/>
            <person name="Chan K.-G."/>
        </authorList>
    </citation>
    <scope>NUCLEOTIDE SEQUENCE</scope>
    <source>
        <strain evidence="15">DSM 23570</strain>
        <plasmid evidence="15">pPO70-2</plasmid>
    </source>
</reference>
<dbReference type="PATRIC" id="fig|573737.6.peg.6063"/>
<dbReference type="PROSITE" id="PS50110">
    <property type="entry name" value="RESPONSE_REGULATORY"/>
    <property type="match status" value="1"/>
</dbReference>
<keyword evidence="16" id="KW-1185">Reference proteome</keyword>
<dbReference type="CDD" id="cd00082">
    <property type="entry name" value="HisKA"/>
    <property type="match status" value="1"/>
</dbReference>
<dbReference type="InterPro" id="IPR005467">
    <property type="entry name" value="His_kinase_dom"/>
</dbReference>
<organism evidence="15 16">
    <name type="scientific">Pandoraea oxalativorans</name>
    <dbReference type="NCBI Taxonomy" id="573737"/>
    <lineage>
        <taxon>Bacteria</taxon>
        <taxon>Pseudomonadati</taxon>
        <taxon>Pseudomonadota</taxon>
        <taxon>Betaproteobacteria</taxon>
        <taxon>Burkholderiales</taxon>
        <taxon>Burkholderiaceae</taxon>
        <taxon>Pandoraea</taxon>
    </lineage>
</organism>
<evidence type="ECO:0000256" key="9">
    <source>
        <dbReference type="ARBA" id="ARBA00058004"/>
    </source>
</evidence>
<evidence type="ECO:0000313" key="16">
    <source>
        <dbReference type="Proteomes" id="UP000035050"/>
    </source>
</evidence>
<dbReference type="SMART" id="SM00388">
    <property type="entry name" value="HisKA"/>
    <property type="match status" value="1"/>
</dbReference>
<dbReference type="EC" id="2.7.13.3" evidence="2"/>
<evidence type="ECO:0000256" key="2">
    <source>
        <dbReference type="ARBA" id="ARBA00012438"/>
    </source>
</evidence>
<evidence type="ECO:0000256" key="6">
    <source>
        <dbReference type="ARBA" id="ARBA00022777"/>
    </source>
</evidence>
<dbReference type="SUPFAM" id="SSF55874">
    <property type="entry name" value="ATPase domain of HSP90 chaperone/DNA topoisomerase II/histidine kinase"/>
    <property type="match status" value="1"/>
</dbReference>
<evidence type="ECO:0000256" key="11">
    <source>
        <dbReference type="PROSITE-ProRule" id="PRU00169"/>
    </source>
</evidence>
<dbReference type="Pfam" id="PF02518">
    <property type="entry name" value="HATPase_c"/>
    <property type="match status" value="1"/>
</dbReference>
<feature type="domain" description="Response regulatory" evidence="14">
    <location>
        <begin position="455"/>
        <end position="571"/>
    </location>
</feature>
<evidence type="ECO:0000256" key="4">
    <source>
        <dbReference type="ARBA" id="ARBA00022679"/>
    </source>
</evidence>
<feature type="domain" description="Histidine kinase" evidence="13">
    <location>
        <begin position="217"/>
        <end position="437"/>
    </location>
</feature>
<dbReference type="SUPFAM" id="SSF52172">
    <property type="entry name" value="CheY-like"/>
    <property type="match status" value="1"/>
</dbReference>
<accession>A0A0G3IEL4</accession>
<dbReference type="CDD" id="cd17546">
    <property type="entry name" value="REC_hyHK_CKI1_RcsC-like"/>
    <property type="match status" value="1"/>
</dbReference>
<evidence type="ECO:0000256" key="12">
    <source>
        <dbReference type="SAM" id="Phobius"/>
    </source>
</evidence>
<comment type="catalytic activity">
    <reaction evidence="1">
        <text>ATP + protein L-histidine = ADP + protein N-phospho-L-histidine.</text>
        <dbReference type="EC" id="2.7.13.3"/>
    </reaction>
</comment>
<dbReference type="InterPro" id="IPR003594">
    <property type="entry name" value="HATPase_dom"/>
</dbReference>
<dbReference type="Gene3D" id="3.30.565.10">
    <property type="entry name" value="Histidine kinase-like ATPase, C-terminal domain"/>
    <property type="match status" value="1"/>
</dbReference>
<dbReference type="FunFam" id="3.30.565.10:FF:000010">
    <property type="entry name" value="Sensor histidine kinase RcsC"/>
    <property type="match status" value="1"/>
</dbReference>
<dbReference type="SMART" id="SM00448">
    <property type="entry name" value="REC"/>
    <property type="match status" value="1"/>
</dbReference>
<comment type="function">
    <text evidence="9">Member of the two-component regulatory system BvgS/BvgA. Phosphorylates BvgA via a four-step phosphorelay in response to environmental signals.</text>
</comment>
<dbReference type="PANTHER" id="PTHR43047:SF72">
    <property type="entry name" value="OSMOSENSING HISTIDINE PROTEIN KINASE SLN1"/>
    <property type="match status" value="1"/>
</dbReference>
<dbReference type="SUPFAM" id="SSF47384">
    <property type="entry name" value="Homodimeric domain of signal transducing histidine kinase"/>
    <property type="match status" value="1"/>
</dbReference>
<dbReference type="KEGG" id="pox:MB84_30020"/>
<keyword evidence="12" id="KW-0472">Membrane</keyword>
<dbReference type="PROSITE" id="PS50109">
    <property type="entry name" value="HIS_KIN"/>
    <property type="match status" value="1"/>
</dbReference>
<evidence type="ECO:0000256" key="1">
    <source>
        <dbReference type="ARBA" id="ARBA00000085"/>
    </source>
</evidence>
<keyword evidence="12" id="KW-0812">Transmembrane</keyword>
<feature type="transmembrane region" description="Helical" evidence="12">
    <location>
        <begin position="6"/>
        <end position="23"/>
    </location>
</feature>
<geneLocation type="plasmid" evidence="15 16">
    <name>pPO70-2</name>
</geneLocation>
<keyword evidence="3 11" id="KW-0597">Phosphoprotein</keyword>
<dbReference type="InterPro" id="IPR036890">
    <property type="entry name" value="HATPase_C_sf"/>
</dbReference>
<evidence type="ECO:0000313" key="15">
    <source>
        <dbReference type="EMBL" id="AKK24998.1"/>
    </source>
</evidence>
<dbReference type="Gene3D" id="3.40.50.2300">
    <property type="match status" value="1"/>
</dbReference>
<gene>
    <name evidence="15" type="ORF">MB84_30020</name>
</gene>
<evidence type="ECO:0000256" key="7">
    <source>
        <dbReference type="ARBA" id="ARBA00023012"/>
    </source>
</evidence>
<feature type="modified residue" description="4-aspartylphosphate" evidence="11">
    <location>
        <position position="504"/>
    </location>
</feature>
<dbReference type="CDD" id="cd16922">
    <property type="entry name" value="HATPase_EvgS-ArcB-TorS-like"/>
    <property type="match status" value="1"/>
</dbReference>
<sequence length="578" mass="64337">MAGLIAVMLIFSATMIHYLRVLLLSPDQISSVTGPQEGYYWTAAQYQIAYLQFQNQAILYATRRDTDESELRLRYDILQSKFRVLAYPSELTHFFQKIPAYGESIATLKEVMGRIDGDMLELKQSPMAAQRLIDDVQDGWKSATAIANGTRALEMQDREREFSDFYAKRSIIFLNGVALLLLFAVTVAVLMMAFRRQRAALVAERQAVKAKDAFLAVVSHELRTPLQSITAAVDVLAEDEMAPRHGKLIKRMESASRQLETQMKDLTDYVKLEAGKLELRSEPFALNEVVELAINDALPFAERKGLSLTFSGGRKDSWYVSDPQRIAQILSNLLTNAIKYTKQGGIAVHVDCRRVEDGHDVLVFRVEDTGEGIPNDKLTTVFEPFMQADQSSTRHHRGMGMGLTIAKGLVTLLGGDITVESQMGQGTRLCVSIPVEVCQAVASEPQAPQWSGTPYVLVVEDNGAAREAFDALLDRLSVRHDIAIDADSAMRLLNWQSYDAILLDIEMPIKDGGTLAQELRGRVGPNQHVPIIAVSAHAADLIAPETRQLFDVYLLKPIRLGALRETLSELLMKANRDE</sequence>
<dbReference type="InterPro" id="IPR003661">
    <property type="entry name" value="HisK_dim/P_dom"/>
</dbReference>
<dbReference type="PRINTS" id="PR00344">
    <property type="entry name" value="BCTRLSENSOR"/>
</dbReference>